<gene>
    <name evidence="1" type="ORF">FEZ63_09125</name>
</gene>
<dbReference type="InterPro" id="IPR011004">
    <property type="entry name" value="Trimer_LpxA-like_sf"/>
</dbReference>
<proteinExistence type="predicted"/>
<dbReference type="InterPro" id="IPR050484">
    <property type="entry name" value="Transf_Hexapept/Carb_Anhydrase"/>
</dbReference>
<dbReference type="PANTHER" id="PTHR13061">
    <property type="entry name" value="DYNACTIN SUBUNIT P25"/>
    <property type="match status" value="1"/>
</dbReference>
<dbReference type="InterPro" id="IPR001451">
    <property type="entry name" value="Hexapep"/>
</dbReference>
<sequence length="201" mass="21266">MPVYAFEGIVPVVHPTSYLHPTATLIGDVIIGPRCYIGPAASLRGDFGRIIIEGDSSVQDSCVLHTSASSDCIVRRGATIGHGAILHGCVVGENALIGMNAVVLDNAEIGDESLVAALSLVKSDMRAPQRSLIAGNPAAVVKTMAEDAIRWRNNGNGEYQRLADRSRTGLIACEPLTESEPDRPRIGGATRPIRLNMAART</sequence>
<dbReference type="Proteomes" id="UP000325684">
    <property type="component" value="Unassembled WGS sequence"/>
</dbReference>
<dbReference type="EMBL" id="VCMV01000013">
    <property type="protein sequence ID" value="KAB0267456.1"/>
    <property type="molecule type" value="Genomic_DNA"/>
</dbReference>
<organism evidence="1 2">
    <name type="scientific">Microvirga brassicacearum</name>
    <dbReference type="NCBI Taxonomy" id="2580413"/>
    <lineage>
        <taxon>Bacteria</taxon>
        <taxon>Pseudomonadati</taxon>
        <taxon>Pseudomonadota</taxon>
        <taxon>Alphaproteobacteria</taxon>
        <taxon>Hyphomicrobiales</taxon>
        <taxon>Methylobacteriaceae</taxon>
        <taxon>Microvirga</taxon>
    </lineage>
</organism>
<accession>A0A5N3PCG5</accession>
<dbReference type="Gene3D" id="2.160.10.10">
    <property type="entry name" value="Hexapeptide repeat proteins"/>
    <property type="match status" value="1"/>
</dbReference>
<dbReference type="SUPFAM" id="SSF51161">
    <property type="entry name" value="Trimeric LpxA-like enzymes"/>
    <property type="match status" value="1"/>
</dbReference>
<keyword evidence="2" id="KW-1185">Reference proteome</keyword>
<protein>
    <submittedName>
        <fullName evidence="1">Phenylacetic acid degradation protein PaaY</fullName>
    </submittedName>
</protein>
<dbReference type="AlphaFoldDB" id="A0A5N3PCG5"/>
<evidence type="ECO:0000313" key="1">
    <source>
        <dbReference type="EMBL" id="KAB0267456.1"/>
    </source>
</evidence>
<name>A0A5N3PCG5_9HYPH</name>
<comment type="caution">
    <text evidence="1">The sequence shown here is derived from an EMBL/GenBank/DDBJ whole genome shotgun (WGS) entry which is preliminary data.</text>
</comment>
<reference evidence="1 2" key="1">
    <citation type="journal article" date="2019" name="Microorganisms">
        <title>Genome Insights into the Novel Species Microvirga brassicacearum, a Rapeseed Endophyte with Biotechnological Potential.</title>
        <authorList>
            <person name="Jimenez-Gomez A."/>
            <person name="Saati-Santamaria Z."/>
            <person name="Igual J.M."/>
            <person name="Rivas R."/>
            <person name="Mateos P.F."/>
            <person name="Garcia-Fraile P."/>
        </authorList>
    </citation>
    <scope>NUCLEOTIDE SEQUENCE [LARGE SCALE GENOMIC DNA]</scope>
    <source>
        <strain evidence="1 2">CDVBN77</strain>
    </source>
</reference>
<dbReference type="OrthoDB" id="9803036at2"/>
<dbReference type="RefSeq" id="WP_150943527.1">
    <property type="nucleotide sequence ID" value="NZ_VCMV01000013.1"/>
</dbReference>
<evidence type="ECO:0000313" key="2">
    <source>
        <dbReference type="Proteomes" id="UP000325684"/>
    </source>
</evidence>
<dbReference type="Pfam" id="PF00132">
    <property type="entry name" value="Hexapep"/>
    <property type="match status" value="1"/>
</dbReference>
<dbReference type="PANTHER" id="PTHR13061:SF29">
    <property type="entry name" value="GAMMA CARBONIC ANHYDRASE-LIKE 1, MITOCHONDRIAL-RELATED"/>
    <property type="match status" value="1"/>
</dbReference>